<dbReference type="PANTHER" id="PTHR22937">
    <property type="entry name" value="E3 UBIQUITIN-PROTEIN LIGASE RNF165"/>
    <property type="match status" value="1"/>
</dbReference>
<dbReference type="SMART" id="SM00184">
    <property type="entry name" value="RING"/>
    <property type="match status" value="1"/>
</dbReference>
<dbReference type="AlphaFoldDB" id="A0A3Q7X0N3"/>
<dbReference type="EC" id="2.3.2.27" evidence="2"/>
<keyword evidence="6" id="KW-0833">Ubl conjugation pathway</keyword>
<feature type="region of interest" description="Disordered" evidence="9">
    <location>
        <begin position="1"/>
        <end position="30"/>
    </location>
</feature>
<keyword evidence="4" id="KW-0479">Metal-binding</keyword>
<reference evidence="12" key="2">
    <citation type="submission" date="2025-08" db="UniProtKB">
        <authorList>
            <consortium name="RefSeq"/>
        </authorList>
    </citation>
    <scope>IDENTIFICATION</scope>
    <source>
        <tissue evidence="12">Etiolated seedlings</tissue>
    </source>
</reference>
<evidence type="ECO:0000256" key="6">
    <source>
        <dbReference type="ARBA" id="ARBA00022786"/>
    </source>
</evidence>
<evidence type="ECO:0000313" key="12">
    <source>
        <dbReference type="RefSeq" id="XP_027187349.1"/>
    </source>
</evidence>
<proteinExistence type="predicted"/>
<keyword evidence="3" id="KW-0808">Transferase</keyword>
<dbReference type="InterPro" id="IPR013083">
    <property type="entry name" value="Znf_RING/FYVE/PHD"/>
</dbReference>
<evidence type="ECO:0000256" key="1">
    <source>
        <dbReference type="ARBA" id="ARBA00000900"/>
    </source>
</evidence>
<evidence type="ECO:0000256" key="8">
    <source>
        <dbReference type="PROSITE-ProRule" id="PRU00175"/>
    </source>
</evidence>
<dbReference type="Proteomes" id="UP000087171">
    <property type="component" value="Chromosome Ca1"/>
</dbReference>
<organism evidence="11 12">
    <name type="scientific">Cicer arietinum</name>
    <name type="common">Chickpea</name>
    <name type="synonym">Garbanzo</name>
    <dbReference type="NCBI Taxonomy" id="3827"/>
    <lineage>
        <taxon>Eukaryota</taxon>
        <taxon>Viridiplantae</taxon>
        <taxon>Streptophyta</taxon>
        <taxon>Embryophyta</taxon>
        <taxon>Tracheophyta</taxon>
        <taxon>Spermatophyta</taxon>
        <taxon>Magnoliopsida</taxon>
        <taxon>eudicotyledons</taxon>
        <taxon>Gunneridae</taxon>
        <taxon>Pentapetalae</taxon>
        <taxon>rosids</taxon>
        <taxon>fabids</taxon>
        <taxon>Fabales</taxon>
        <taxon>Fabaceae</taxon>
        <taxon>Papilionoideae</taxon>
        <taxon>50 kb inversion clade</taxon>
        <taxon>NPAAA clade</taxon>
        <taxon>Hologalegina</taxon>
        <taxon>IRL clade</taxon>
        <taxon>Cicereae</taxon>
        <taxon>Cicer</taxon>
    </lineage>
</organism>
<dbReference type="PaxDb" id="3827-XP_004489088.1"/>
<dbReference type="RefSeq" id="XP_027187349.1">
    <property type="nucleotide sequence ID" value="XM_027331548.1"/>
</dbReference>
<dbReference type="GO" id="GO:0005634">
    <property type="term" value="C:nucleus"/>
    <property type="evidence" value="ECO:0007669"/>
    <property type="project" value="TreeGrafter"/>
</dbReference>
<feature type="domain" description="RING-type" evidence="10">
    <location>
        <begin position="199"/>
        <end position="240"/>
    </location>
</feature>
<accession>A0A3Q7X0N3</accession>
<feature type="compositionally biased region" description="Polar residues" evidence="9">
    <location>
        <begin position="62"/>
        <end position="72"/>
    </location>
</feature>
<dbReference type="SUPFAM" id="SSF57850">
    <property type="entry name" value="RING/U-box"/>
    <property type="match status" value="1"/>
</dbReference>
<keyword evidence="11" id="KW-1185">Reference proteome</keyword>
<keyword evidence="7" id="KW-0862">Zinc</keyword>
<protein>
    <recommendedName>
        <fullName evidence="2">RING-type E3 ubiquitin transferase</fullName>
        <ecNumber evidence="2">2.3.2.27</ecNumber>
    </recommendedName>
</protein>
<evidence type="ECO:0000313" key="11">
    <source>
        <dbReference type="Proteomes" id="UP000087171"/>
    </source>
</evidence>
<reference evidence="11" key="1">
    <citation type="journal article" date="2013" name="Nat. Biotechnol.">
        <title>Draft genome sequence of chickpea (Cicer arietinum) provides a resource for trait improvement.</title>
        <authorList>
            <person name="Varshney R.K."/>
            <person name="Song C."/>
            <person name="Saxena R.K."/>
            <person name="Azam S."/>
            <person name="Yu S."/>
            <person name="Sharpe A.G."/>
            <person name="Cannon S."/>
            <person name="Baek J."/>
            <person name="Rosen B.D."/>
            <person name="Tar'an B."/>
            <person name="Millan T."/>
            <person name="Zhang X."/>
            <person name="Ramsay L.D."/>
            <person name="Iwata A."/>
            <person name="Wang Y."/>
            <person name="Nelson W."/>
            <person name="Farmer A.D."/>
            <person name="Gaur P.M."/>
            <person name="Soderlund C."/>
            <person name="Penmetsa R.V."/>
            <person name="Xu C."/>
            <person name="Bharti A.K."/>
            <person name="He W."/>
            <person name="Winter P."/>
            <person name="Zhao S."/>
            <person name="Hane J.K."/>
            <person name="Carrasquilla-Garcia N."/>
            <person name="Condie J.A."/>
            <person name="Upadhyaya H.D."/>
            <person name="Luo M.C."/>
            <person name="Thudi M."/>
            <person name="Gowda C.L."/>
            <person name="Singh N.P."/>
            <person name="Lichtenzveig J."/>
            <person name="Gali K.K."/>
            <person name="Rubio J."/>
            <person name="Nadarajan N."/>
            <person name="Dolezel J."/>
            <person name="Bansal K.C."/>
            <person name="Xu X."/>
            <person name="Edwards D."/>
            <person name="Zhang G."/>
            <person name="Kahl G."/>
            <person name="Gil J."/>
            <person name="Singh K.B."/>
            <person name="Datta S.K."/>
            <person name="Jackson S.A."/>
            <person name="Wang J."/>
            <person name="Cook D.R."/>
        </authorList>
    </citation>
    <scope>NUCLEOTIDE SEQUENCE [LARGE SCALE GENOMIC DNA]</scope>
    <source>
        <strain evidence="11">cv. CDC Frontier</strain>
    </source>
</reference>
<name>A0A3Q7X0N3_CICAR</name>
<keyword evidence="5 8" id="KW-0863">Zinc-finger</keyword>
<evidence type="ECO:0000256" key="4">
    <source>
        <dbReference type="ARBA" id="ARBA00022723"/>
    </source>
</evidence>
<comment type="catalytic activity">
    <reaction evidence="1">
        <text>S-ubiquitinyl-[E2 ubiquitin-conjugating enzyme]-L-cysteine + [acceptor protein]-L-lysine = [E2 ubiquitin-conjugating enzyme]-L-cysteine + N(6)-ubiquitinyl-[acceptor protein]-L-lysine.</text>
        <dbReference type="EC" id="2.3.2.27"/>
    </reaction>
</comment>
<dbReference type="GO" id="GO:0061630">
    <property type="term" value="F:ubiquitin protein ligase activity"/>
    <property type="evidence" value="ECO:0007669"/>
    <property type="project" value="UniProtKB-EC"/>
</dbReference>
<gene>
    <name evidence="12" type="primary">LOC101491086</name>
</gene>
<dbReference type="OrthoDB" id="8062037at2759"/>
<feature type="compositionally biased region" description="Low complexity" evidence="9">
    <location>
        <begin position="17"/>
        <end position="27"/>
    </location>
</feature>
<dbReference type="Gene3D" id="3.30.40.10">
    <property type="entry name" value="Zinc/RING finger domain, C3HC4 (zinc finger)"/>
    <property type="match status" value="1"/>
</dbReference>
<dbReference type="GO" id="GO:0008270">
    <property type="term" value="F:zinc ion binding"/>
    <property type="evidence" value="ECO:0007669"/>
    <property type="project" value="UniProtKB-KW"/>
</dbReference>
<evidence type="ECO:0000256" key="3">
    <source>
        <dbReference type="ARBA" id="ARBA00022679"/>
    </source>
</evidence>
<sequence length="251" mass="28409">MDDGRGSNKRIRRNHQSSNALASSSNARHTNGVAQLRNNHNRMISENSLGQNFQPMPHLQVPNVNGSSLEGSSMGFQSYLQETISNRNGLRHPHPQPRAMPETTLAHRTLDPFGFVVFDGFALIDEEENLVDQYQDMRLDIDNMSYEELLALGERIGNVNTNLSMETIATHLMTKSYSPKPITINLEELPPDDQEDDACIICQDEFKKEEKIGILQCEHEYHVECITKWLLVKNTCPICKSEALTLGEKDE</sequence>
<evidence type="ECO:0000256" key="9">
    <source>
        <dbReference type="SAM" id="MobiDB-lite"/>
    </source>
</evidence>
<evidence type="ECO:0000256" key="2">
    <source>
        <dbReference type="ARBA" id="ARBA00012483"/>
    </source>
</evidence>
<dbReference type="Pfam" id="PF13639">
    <property type="entry name" value="zf-RING_2"/>
    <property type="match status" value="1"/>
</dbReference>
<dbReference type="PROSITE" id="PS50089">
    <property type="entry name" value="ZF_RING_2"/>
    <property type="match status" value="1"/>
</dbReference>
<evidence type="ECO:0000259" key="10">
    <source>
        <dbReference type="PROSITE" id="PS50089"/>
    </source>
</evidence>
<feature type="region of interest" description="Disordered" evidence="9">
    <location>
        <begin position="48"/>
        <end position="72"/>
    </location>
</feature>
<dbReference type="InterPro" id="IPR001841">
    <property type="entry name" value="Znf_RING"/>
</dbReference>
<dbReference type="STRING" id="3827.A0A3Q7X0N3"/>
<dbReference type="InterPro" id="IPR045191">
    <property type="entry name" value="MBR1/2-like"/>
</dbReference>
<dbReference type="CDD" id="cd16469">
    <property type="entry name" value="RING-H2_RNF24-like"/>
    <property type="match status" value="1"/>
</dbReference>
<dbReference type="PANTHER" id="PTHR22937:SF200">
    <property type="entry name" value="RING-TYPE E3 UBIQUITIN TRANSFERASE"/>
    <property type="match status" value="1"/>
</dbReference>
<evidence type="ECO:0000256" key="5">
    <source>
        <dbReference type="ARBA" id="ARBA00022771"/>
    </source>
</evidence>
<evidence type="ECO:0000256" key="7">
    <source>
        <dbReference type="ARBA" id="ARBA00022833"/>
    </source>
</evidence>